<feature type="transmembrane region" description="Helical" evidence="5">
    <location>
        <begin position="153"/>
        <end position="174"/>
    </location>
</feature>
<dbReference type="PANTHER" id="PTHR43065:SF52">
    <property type="entry name" value="SENSOR PROTEIN KINASE PILS"/>
    <property type="match status" value="1"/>
</dbReference>
<keyword evidence="5" id="KW-0812">Transmembrane</keyword>
<dbReference type="RefSeq" id="WP_147436973.1">
    <property type="nucleotide sequence ID" value="NZ_RCDA01000003.1"/>
</dbReference>
<dbReference type="GO" id="GO:0000155">
    <property type="term" value="F:phosphorelay sensor kinase activity"/>
    <property type="evidence" value="ECO:0007669"/>
    <property type="project" value="InterPro"/>
</dbReference>
<dbReference type="EC" id="2.7.13.3" evidence="2"/>
<keyword evidence="5" id="KW-0472">Membrane</keyword>
<feature type="transmembrane region" description="Helical" evidence="5">
    <location>
        <begin position="126"/>
        <end position="147"/>
    </location>
</feature>
<dbReference type="PROSITE" id="PS50109">
    <property type="entry name" value="HIS_KIN"/>
    <property type="match status" value="1"/>
</dbReference>
<protein>
    <recommendedName>
        <fullName evidence="2">histidine kinase</fullName>
        <ecNumber evidence="2">2.7.13.3</ecNumber>
    </recommendedName>
</protein>
<dbReference type="Gene3D" id="3.30.565.10">
    <property type="entry name" value="Histidine kinase-like ATPase, C-terminal domain"/>
    <property type="match status" value="1"/>
</dbReference>
<dbReference type="InterPro" id="IPR005467">
    <property type="entry name" value="His_kinase_dom"/>
</dbReference>
<evidence type="ECO:0000256" key="3">
    <source>
        <dbReference type="ARBA" id="ARBA00022553"/>
    </source>
</evidence>
<evidence type="ECO:0000313" key="7">
    <source>
        <dbReference type="EMBL" id="RLK48196.1"/>
    </source>
</evidence>
<comment type="caution">
    <text evidence="7">The sequence shown here is derived from an EMBL/GenBank/DDBJ whole genome shotgun (WGS) entry which is preliminary data.</text>
</comment>
<dbReference type="OrthoDB" id="9815750at2"/>
<dbReference type="SMART" id="SM00388">
    <property type="entry name" value="HisKA"/>
    <property type="match status" value="1"/>
</dbReference>
<evidence type="ECO:0000256" key="5">
    <source>
        <dbReference type="SAM" id="Phobius"/>
    </source>
</evidence>
<keyword evidence="7" id="KW-0418">Kinase</keyword>
<dbReference type="InterPro" id="IPR036097">
    <property type="entry name" value="HisK_dim/P_sf"/>
</dbReference>
<feature type="domain" description="Histidine kinase" evidence="6">
    <location>
        <begin position="315"/>
        <end position="526"/>
    </location>
</feature>
<dbReference type="PANTHER" id="PTHR43065">
    <property type="entry name" value="SENSOR HISTIDINE KINASE"/>
    <property type="match status" value="1"/>
</dbReference>
<dbReference type="Gene3D" id="1.10.287.130">
    <property type="match status" value="1"/>
</dbReference>
<keyword evidence="5" id="KW-1133">Transmembrane helix</keyword>
<evidence type="ECO:0000256" key="1">
    <source>
        <dbReference type="ARBA" id="ARBA00000085"/>
    </source>
</evidence>
<comment type="catalytic activity">
    <reaction evidence="1">
        <text>ATP + protein L-histidine = ADP + protein N-phospho-L-histidine.</text>
        <dbReference type="EC" id="2.7.13.3"/>
    </reaction>
</comment>
<evidence type="ECO:0000313" key="8">
    <source>
        <dbReference type="Proteomes" id="UP000275461"/>
    </source>
</evidence>
<dbReference type="Pfam" id="PF02518">
    <property type="entry name" value="HATPase_c"/>
    <property type="match status" value="1"/>
</dbReference>
<accession>A0A498C198</accession>
<dbReference type="SMART" id="SM00387">
    <property type="entry name" value="HATPase_c"/>
    <property type="match status" value="1"/>
</dbReference>
<dbReference type="InterPro" id="IPR003661">
    <property type="entry name" value="HisK_dim/P_dom"/>
</dbReference>
<dbReference type="AlphaFoldDB" id="A0A498C198"/>
<dbReference type="Pfam" id="PF00512">
    <property type="entry name" value="HisKA"/>
    <property type="match status" value="1"/>
</dbReference>
<dbReference type="SUPFAM" id="SSF55874">
    <property type="entry name" value="ATPase domain of HSP90 chaperone/DNA topoisomerase II/histidine kinase"/>
    <property type="match status" value="1"/>
</dbReference>
<reference evidence="7 8" key="1">
    <citation type="submission" date="2018-10" db="EMBL/GenBank/DDBJ databases">
        <title>Genomic Encyclopedia of Type Strains, Phase IV (KMG-IV): sequencing the most valuable type-strain genomes for metagenomic binning, comparative biology and taxonomic classification.</title>
        <authorList>
            <person name="Goeker M."/>
        </authorList>
    </citation>
    <scope>NUCLEOTIDE SEQUENCE [LARGE SCALE GENOMIC DNA]</scope>
    <source>
        <strain evidence="7 8">DSM 12769</strain>
    </source>
</reference>
<proteinExistence type="predicted"/>
<feature type="transmembrane region" description="Helical" evidence="5">
    <location>
        <begin position="49"/>
        <end position="67"/>
    </location>
</feature>
<feature type="transmembrane region" description="Helical" evidence="5">
    <location>
        <begin position="12"/>
        <end position="34"/>
    </location>
</feature>
<feature type="transmembrane region" description="Helical" evidence="5">
    <location>
        <begin position="79"/>
        <end position="96"/>
    </location>
</feature>
<dbReference type="PRINTS" id="PR00344">
    <property type="entry name" value="BCTRLSENSOR"/>
</dbReference>
<gene>
    <name evidence="7" type="ORF">DFR31_2073</name>
</gene>
<dbReference type="SUPFAM" id="SSF47384">
    <property type="entry name" value="Homodimeric domain of signal transducing histidine kinase"/>
    <property type="match status" value="1"/>
</dbReference>
<feature type="transmembrane region" description="Helical" evidence="5">
    <location>
        <begin position="102"/>
        <end position="119"/>
    </location>
</feature>
<dbReference type="Pfam" id="PF25323">
    <property type="entry name" value="6TM_PilS"/>
    <property type="match status" value="1"/>
</dbReference>
<keyword evidence="3" id="KW-0597">Phosphoprotein</keyword>
<keyword evidence="7" id="KW-0808">Transferase</keyword>
<name>A0A498C198_9GAMM</name>
<organism evidence="7 8">
    <name type="scientific">Alkalispirillum mobile</name>
    <dbReference type="NCBI Taxonomy" id="85925"/>
    <lineage>
        <taxon>Bacteria</taxon>
        <taxon>Pseudomonadati</taxon>
        <taxon>Pseudomonadota</taxon>
        <taxon>Gammaproteobacteria</taxon>
        <taxon>Chromatiales</taxon>
        <taxon>Ectothiorhodospiraceae</taxon>
        <taxon>Alkalispirillum</taxon>
    </lineage>
</organism>
<sequence length="553" mass="59467">MTAPRTDVSHWVGLRVLCVYRIAVVLALLMLFMWARGEPLLLAVRWPDIFLSALLGYLAWAVVALFLQQRQLLPFAWQLHAQLGVDVITLGLLVAATGRMDGGLALLLLMAVAGGSLLLSNLRLALGLAAMATLTLLAVQGFVAVYAEGSAEGYTLVAMYGLGLFLLGAGGSLLSVRMRRVQALAERRGVDLANMQALNEHIVQHMEPGVIVVDDEGVIRLLNHSAMGWLATGRGSALEHVAPDLHRAVERWRQGARGDDPVVPVPGSGADVRVSISPLGRDAGGALLLLLEDEGGLRARVQQAKLAALGRLTASIAHEIRNPLSAILHAEQLLTESADLDEDDRRLLDIIRRHGRRLNSIVEDVQQLSRRGHSRREAVSLGPFLEDFRQRWQEQNGQASVRIDCRVSPAAPLVLFDPNHLHQVLTNLVENAARHARAGRDTVAVTLTGRSSGDGGVQLDVGDDGPGVPSEAAGSLFEPFFTTESSGSGLGLFICRELCESNRARLQLLNPGEPGALFRITLQAAPPEKRAGWQEPAASLSAGEDGPIPATRR</sequence>
<evidence type="ECO:0000256" key="2">
    <source>
        <dbReference type="ARBA" id="ARBA00012438"/>
    </source>
</evidence>
<dbReference type="InterPro" id="IPR036890">
    <property type="entry name" value="HATPase_C_sf"/>
</dbReference>
<feature type="region of interest" description="Disordered" evidence="4">
    <location>
        <begin position="528"/>
        <end position="553"/>
    </location>
</feature>
<evidence type="ECO:0000259" key="6">
    <source>
        <dbReference type="PROSITE" id="PS50109"/>
    </source>
</evidence>
<dbReference type="InterPro" id="IPR003594">
    <property type="entry name" value="HATPase_dom"/>
</dbReference>
<evidence type="ECO:0000256" key="4">
    <source>
        <dbReference type="SAM" id="MobiDB-lite"/>
    </source>
</evidence>
<keyword evidence="8" id="KW-1185">Reference proteome</keyword>
<dbReference type="EMBL" id="RCDA01000003">
    <property type="protein sequence ID" value="RLK48196.1"/>
    <property type="molecule type" value="Genomic_DNA"/>
</dbReference>
<dbReference type="Proteomes" id="UP000275461">
    <property type="component" value="Unassembled WGS sequence"/>
</dbReference>
<dbReference type="InterPro" id="IPR004358">
    <property type="entry name" value="Sig_transdc_His_kin-like_C"/>
</dbReference>
<dbReference type="CDD" id="cd00082">
    <property type="entry name" value="HisKA"/>
    <property type="match status" value="1"/>
</dbReference>